<name>A0A5S4VA53_9MICO</name>
<dbReference type="AlphaFoldDB" id="A0A5S4VA53"/>
<evidence type="ECO:0000313" key="1">
    <source>
        <dbReference type="EMBL" id="TYL53490.1"/>
    </source>
</evidence>
<dbReference type="RefSeq" id="WP_148732959.1">
    <property type="nucleotide sequence ID" value="NZ_VSSB01000001.1"/>
</dbReference>
<dbReference type="Proteomes" id="UP000325243">
    <property type="component" value="Unassembled WGS sequence"/>
</dbReference>
<gene>
    <name evidence="1" type="ORF">FYC51_07405</name>
</gene>
<sequence>MDDRRSLGERSPSEARAELLAAARAFAARRRPADLLAQWADDPSVRPSHVDQRRSTRLDAMALDAASEYEALLLSPVAPLGASSVVAPTSQDRTLTTMRTTEVVSDPSNVLAVVAASRLRREPRASVRLCTAHQVLRMQAPPPGRGYTKHFRMFALADAGRGLPSDGFEVAAVIRQLGAHRRLVDAAVAEFGWIADRPTIVVRTDDRYPALAERLGSALAEAMPEVAVRTEALSSGYYAGLRVGFGVHGPVGAHLGLVDLGVHDWVARLTGDDRQRFVASAMGIQLLPLLAPER</sequence>
<protein>
    <submittedName>
        <fullName evidence="1">Uncharacterized protein</fullName>
    </submittedName>
</protein>
<comment type="caution">
    <text evidence="1">The sequence shown here is derived from an EMBL/GenBank/DDBJ whole genome shotgun (WGS) entry which is preliminary data.</text>
</comment>
<proteinExistence type="predicted"/>
<reference evidence="1 2" key="1">
    <citation type="submission" date="2019-08" db="EMBL/GenBank/DDBJ databases">
        <authorList>
            <person name="Hu J."/>
        </authorList>
    </citation>
    <scope>NUCLEOTIDE SEQUENCE [LARGE SCALE GENOMIC DNA]</scope>
    <source>
        <strain evidence="1 2">NEAU-184</strain>
    </source>
</reference>
<evidence type="ECO:0000313" key="2">
    <source>
        <dbReference type="Proteomes" id="UP000325243"/>
    </source>
</evidence>
<dbReference type="EMBL" id="VSSB01000001">
    <property type="protein sequence ID" value="TYL53490.1"/>
    <property type="molecule type" value="Genomic_DNA"/>
</dbReference>
<accession>A0A5S4VA53</accession>
<organism evidence="1 2">
    <name type="scientific">Agromyces mariniharenae</name>
    <dbReference type="NCBI Taxonomy" id="2604423"/>
    <lineage>
        <taxon>Bacteria</taxon>
        <taxon>Bacillati</taxon>
        <taxon>Actinomycetota</taxon>
        <taxon>Actinomycetes</taxon>
        <taxon>Micrococcales</taxon>
        <taxon>Microbacteriaceae</taxon>
        <taxon>Agromyces</taxon>
    </lineage>
</organism>
<keyword evidence="2" id="KW-1185">Reference proteome</keyword>